<keyword evidence="2" id="KW-1185">Reference proteome</keyword>
<dbReference type="AlphaFoldDB" id="A0A1H4EIT9"/>
<dbReference type="STRING" id="81409.SAMN04515656_1432"/>
<gene>
    <name evidence="1" type="ORF">SAMN04515656_1432</name>
</gene>
<evidence type="ECO:0000313" key="1">
    <source>
        <dbReference type="EMBL" id="SEA84608.1"/>
    </source>
</evidence>
<protein>
    <submittedName>
        <fullName evidence="1">Transposase</fullName>
    </submittedName>
</protein>
<organism evidence="1 2">
    <name type="scientific">Eubacterium aggregans</name>
    <dbReference type="NCBI Taxonomy" id="81409"/>
    <lineage>
        <taxon>Bacteria</taxon>
        <taxon>Bacillati</taxon>
        <taxon>Bacillota</taxon>
        <taxon>Clostridia</taxon>
        <taxon>Eubacteriales</taxon>
        <taxon>Eubacteriaceae</taxon>
        <taxon>Eubacterium</taxon>
    </lineage>
</organism>
<proteinExistence type="predicted"/>
<dbReference type="GO" id="GO:0004803">
    <property type="term" value="F:transposase activity"/>
    <property type="evidence" value="ECO:0007669"/>
    <property type="project" value="InterPro"/>
</dbReference>
<dbReference type="InterPro" id="IPR009057">
    <property type="entry name" value="Homeodomain-like_sf"/>
</dbReference>
<sequence>MAKDQKKYTQEFKQQLVDRYNTGNYSFPKLSSEYGVAKSTILNWVRNLSPIQVSETEIISVKEYKALQKKMRDLEIENEILKNGVLS</sequence>
<dbReference type="GO" id="GO:0003677">
    <property type="term" value="F:DNA binding"/>
    <property type="evidence" value="ECO:0007669"/>
    <property type="project" value="InterPro"/>
</dbReference>
<name>A0A1H4EIT9_9FIRM</name>
<dbReference type="EMBL" id="FNRK01000043">
    <property type="protein sequence ID" value="SEA84608.1"/>
    <property type="molecule type" value="Genomic_DNA"/>
</dbReference>
<dbReference type="Proteomes" id="UP000199394">
    <property type="component" value="Unassembled WGS sequence"/>
</dbReference>
<evidence type="ECO:0000313" key="2">
    <source>
        <dbReference type="Proteomes" id="UP000199394"/>
    </source>
</evidence>
<dbReference type="InterPro" id="IPR002514">
    <property type="entry name" value="Transposase_8"/>
</dbReference>
<dbReference type="GO" id="GO:0006313">
    <property type="term" value="P:DNA transposition"/>
    <property type="evidence" value="ECO:0007669"/>
    <property type="project" value="InterPro"/>
</dbReference>
<dbReference type="Gene3D" id="1.10.10.60">
    <property type="entry name" value="Homeodomain-like"/>
    <property type="match status" value="1"/>
</dbReference>
<dbReference type="RefSeq" id="WP_242911692.1">
    <property type="nucleotide sequence ID" value="NZ_FNRK01000043.1"/>
</dbReference>
<accession>A0A1H4EIT9</accession>
<dbReference type="SUPFAM" id="SSF46689">
    <property type="entry name" value="Homeodomain-like"/>
    <property type="match status" value="1"/>
</dbReference>
<dbReference type="Pfam" id="PF01527">
    <property type="entry name" value="HTH_Tnp_1"/>
    <property type="match status" value="1"/>
</dbReference>
<reference evidence="1 2" key="1">
    <citation type="submission" date="2016-10" db="EMBL/GenBank/DDBJ databases">
        <authorList>
            <person name="de Groot N.N."/>
        </authorList>
    </citation>
    <scope>NUCLEOTIDE SEQUENCE [LARGE SCALE GENOMIC DNA]</scope>
    <source>
        <strain evidence="1 2">SR12</strain>
    </source>
</reference>